<proteinExistence type="predicted"/>
<gene>
    <name evidence="1" type="ORF">NDU88_009245</name>
</gene>
<reference evidence="1" key="1">
    <citation type="journal article" date="2022" name="bioRxiv">
        <title>Sequencing and chromosome-scale assembly of the giantPleurodeles waltlgenome.</title>
        <authorList>
            <person name="Brown T."/>
            <person name="Elewa A."/>
            <person name="Iarovenko S."/>
            <person name="Subramanian E."/>
            <person name="Araus A.J."/>
            <person name="Petzold A."/>
            <person name="Susuki M."/>
            <person name="Suzuki K.-i.T."/>
            <person name="Hayashi T."/>
            <person name="Toyoda A."/>
            <person name="Oliveira C."/>
            <person name="Osipova E."/>
            <person name="Leigh N.D."/>
            <person name="Simon A."/>
            <person name="Yun M.H."/>
        </authorList>
    </citation>
    <scope>NUCLEOTIDE SEQUENCE</scope>
    <source>
        <strain evidence="1">20211129_DDA</strain>
        <tissue evidence="1">Liver</tissue>
    </source>
</reference>
<keyword evidence="2" id="KW-1185">Reference proteome</keyword>
<sequence length="151" mass="15369">MTGTTGTCLNPVPAWQPSPVPGCPAPSAAHCGLPPHYRPVGAFHLCPGGPAPLTATALQPWLAPLVPLGPLTSASPGTPPLLLPAAHRPLPHHSSRAPRCSRGGLVAARGLLGRSLLPWSRHTTSTPGACTAPVQATPCLLGTSAIHGHRY</sequence>
<comment type="caution">
    <text evidence="1">The sequence shown here is derived from an EMBL/GenBank/DDBJ whole genome shotgun (WGS) entry which is preliminary data.</text>
</comment>
<evidence type="ECO:0000313" key="1">
    <source>
        <dbReference type="EMBL" id="KAJ1156526.1"/>
    </source>
</evidence>
<protein>
    <submittedName>
        <fullName evidence="1">Uncharacterized protein</fullName>
    </submittedName>
</protein>
<dbReference type="Proteomes" id="UP001066276">
    <property type="component" value="Chromosome 5"/>
</dbReference>
<evidence type="ECO:0000313" key="2">
    <source>
        <dbReference type="Proteomes" id="UP001066276"/>
    </source>
</evidence>
<name>A0AAV7RVK4_PLEWA</name>
<accession>A0AAV7RVK4</accession>
<dbReference type="AlphaFoldDB" id="A0AAV7RVK4"/>
<dbReference type="EMBL" id="JANPWB010000009">
    <property type="protein sequence ID" value="KAJ1156526.1"/>
    <property type="molecule type" value="Genomic_DNA"/>
</dbReference>
<organism evidence="1 2">
    <name type="scientific">Pleurodeles waltl</name>
    <name type="common">Iberian ribbed newt</name>
    <dbReference type="NCBI Taxonomy" id="8319"/>
    <lineage>
        <taxon>Eukaryota</taxon>
        <taxon>Metazoa</taxon>
        <taxon>Chordata</taxon>
        <taxon>Craniata</taxon>
        <taxon>Vertebrata</taxon>
        <taxon>Euteleostomi</taxon>
        <taxon>Amphibia</taxon>
        <taxon>Batrachia</taxon>
        <taxon>Caudata</taxon>
        <taxon>Salamandroidea</taxon>
        <taxon>Salamandridae</taxon>
        <taxon>Pleurodelinae</taxon>
        <taxon>Pleurodeles</taxon>
    </lineage>
</organism>